<name>A0A285HXH1_9ACTN</name>
<gene>
    <name evidence="1" type="ORF">SAMN05421748_10630</name>
</gene>
<protein>
    <submittedName>
        <fullName evidence="1">Uncharacterized protein</fullName>
    </submittedName>
</protein>
<dbReference type="RefSeq" id="WP_179855203.1">
    <property type="nucleotide sequence ID" value="NZ_OBDY01000006.1"/>
</dbReference>
<keyword evidence="2" id="KW-1185">Reference proteome</keyword>
<evidence type="ECO:0000313" key="1">
    <source>
        <dbReference type="EMBL" id="SNY40394.1"/>
    </source>
</evidence>
<evidence type="ECO:0000313" key="2">
    <source>
        <dbReference type="Proteomes" id="UP000219612"/>
    </source>
</evidence>
<sequence>MPRYRWRTRLRTHLPFALLPLAPKGTKDCGAHEWYRSSPDLYLCYHCTAGHKQQTP</sequence>
<dbReference type="AlphaFoldDB" id="A0A285HXH1"/>
<dbReference type="EMBL" id="OBDY01000006">
    <property type="protein sequence ID" value="SNY40394.1"/>
    <property type="molecule type" value="Genomic_DNA"/>
</dbReference>
<reference evidence="1 2" key="1">
    <citation type="submission" date="2017-09" db="EMBL/GenBank/DDBJ databases">
        <authorList>
            <person name="Ehlers B."/>
            <person name="Leendertz F.H."/>
        </authorList>
    </citation>
    <scope>NUCLEOTIDE SEQUENCE [LARGE SCALE GENOMIC DNA]</scope>
    <source>
        <strain evidence="1 2">CGMCC 4.6857</strain>
    </source>
</reference>
<accession>A0A285HXH1</accession>
<organism evidence="1 2">
    <name type="scientific">Paractinoplanes atraurantiacus</name>
    <dbReference type="NCBI Taxonomy" id="1036182"/>
    <lineage>
        <taxon>Bacteria</taxon>
        <taxon>Bacillati</taxon>
        <taxon>Actinomycetota</taxon>
        <taxon>Actinomycetes</taxon>
        <taxon>Micromonosporales</taxon>
        <taxon>Micromonosporaceae</taxon>
        <taxon>Paractinoplanes</taxon>
    </lineage>
</organism>
<proteinExistence type="predicted"/>
<dbReference type="Proteomes" id="UP000219612">
    <property type="component" value="Unassembled WGS sequence"/>
</dbReference>